<dbReference type="AlphaFoldDB" id="A0A938XA66"/>
<feature type="active site" description="Acyl-ester intermediate" evidence="13">
    <location>
        <position position="59"/>
    </location>
</feature>
<dbReference type="PANTHER" id="PTHR21581:SF6">
    <property type="entry name" value="TRAFFICKING PROTEIN PARTICLE COMPLEX SUBUNIT 12"/>
    <property type="match status" value="1"/>
</dbReference>
<evidence type="ECO:0000256" key="15">
    <source>
        <dbReference type="RuleBase" id="RU004016"/>
    </source>
</evidence>
<reference evidence="19" key="1">
    <citation type="submission" date="2020-08" db="EMBL/GenBank/DDBJ databases">
        <authorList>
            <person name="Cejkova D."/>
            <person name="Kubasova T."/>
            <person name="Jahodarova E."/>
            <person name="Rychlik I."/>
        </authorList>
    </citation>
    <scope>NUCLEOTIDE SEQUENCE</scope>
    <source>
        <strain evidence="19">An559</strain>
    </source>
</reference>
<feature type="domain" description="Peptidase S11 D-Ala-D-Ala carboxypeptidase A C-terminal" evidence="18">
    <location>
        <begin position="294"/>
        <end position="382"/>
    </location>
</feature>
<dbReference type="PRINTS" id="PR00725">
    <property type="entry name" value="DADACBPTASE1"/>
</dbReference>
<dbReference type="GO" id="GO:0071555">
    <property type="term" value="P:cell wall organization"/>
    <property type="evidence" value="ECO:0007669"/>
    <property type="project" value="UniProtKB-KW"/>
</dbReference>
<organism evidence="19 20">
    <name type="scientific">Merdimmobilis hominis</name>
    <dbReference type="NCBI Taxonomy" id="2897707"/>
    <lineage>
        <taxon>Bacteria</taxon>
        <taxon>Bacillati</taxon>
        <taxon>Bacillota</taxon>
        <taxon>Clostridia</taxon>
        <taxon>Eubacteriales</taxon>
        <taxon>Oscillospiraceae</taxon>
        <taxon>Merdimmobilis</taxon>
    </lineage>
</organism>
<reference evidence="19" key="2">
    <citation type="journal article" date="2021" name="Sci. Rep.">
        <title>The distribution of antibiotic resistance genes in chicken gut microbiota commensals.</title>
        <authorList>
            <person name="Juricova H."/>
            <person name="Matiasovicova J."/>
            <person name="Kubasova T."/>
            <person name="Cejkova D."/>
            <person name="Rychlik I."/>
        </authorList>
    </citation>
    <scope>NUCLEOTIDE SEQUENCE</scope>
    <source>
        <strain evidence="19">An559</strain>
    </source>
</reference>
<evidence type="ECO:0000256" key="5">
    <source>
        <dbReference type="ARBA" id="ARBA00022645"/>
    </source>
</evidence>
<dbReference type="GO" id="GO:0008360">
    <property type="term" value="P:regulation of cell shape"/>
    <property type="evidence" value="ECO:0007669"/>
    <property type="project" value="UniProtKB-KW"/>
</dbReference>
<evidence type="ECO:0000256" key="16">
    <source>
        <dbReference type="SAM" id="Phobius"/>
    </source>
</evidence>
<dbReference type="GO" id="GO:0009252">
    <property type="term" value="P:peptidoglycan biosynthetic process"/>
    <property type="evidence" value="ECO:0007669"/>
    <property type="project" value="UniProtKB-KW"/>
</dbReference>
<evidence type="ECO:0000256" key="4">
    <source>
        <dbReference type="ARBA" id="ARBA00012448"/>
    </source>
</evidence>
<dbReference type="GO" id="GO:0006508">
    <property type="term" value="P:proteolysis"/>
    <property type="evidence" value="ECO:0007669"/>
    <property type="project" value="UniProtKB-KW"/>
</dbReference>
<dbReference type="PANTHER" id="PTHR21581">
    <property type="entry name" value="D-ALANYL-D-ALANINE CARBOXYPEPTIDASE"/>
    <property type="match status" value="1"/>
</dbReference>
<keyword evidence="9" id="KW-0133">Cell shape</keyword>
<keyword evidence="16" id="KW-0812">Transmembrane</keyword>
<dbReference type="InterPro" id="IPR015956">
    <property type="entry name" value="Peniciliin-bd_prot_C_sf"/>
</dbReference>
<sequence length="445" mass="49370">MKRFILVVLTLVIFFASAAGTQAAEYTQPIYSRSAYFVNLNTGRVLFEKEADTRMAPASLTKMMTVLLAIEMCDDPENTMVTIPSQSLFTDVIVENGARIYLQEGEQISVQSLIYATMIKSACDSATALAWYFGDGDVNQFFDLMNQKAQSLGMVNTHFANAHGLDAEDHYSTARDMAILTQAALKNETFRDVISNVSYVLPATNKSAQRTVSYTIGMLDPDNEEDYYPDAFGVKSGYTGNAGRCLSTTATRDGQTYLCVVLGANLDQPPAGYGNPNLTYADSKALYEWAFETYAQTEAVPDDFSQEVPVVHGKAKTVAAMMQTVTQVLIAPDETLTYTYQMNESVEAPVKAGETVLGTMNVLRDGEVIDEVTLVAKESVEALPYPKWLSGLAWFGIHPLWIILLLLLLIMIVGLYLRYRYVQSVKRKRAARRARRRKTAAPRRL</sequence>
<keyword evidence="16" id="KW-1133">Transmembrane helix</keyword>
<name>A0A938XA66_9FIRM</name>
<keyword evidence="16" id="KW-0472">Membrane</keyword>
<evidence type="ECO:0000256" key="6">
    <source>
        <dbReference type="ARBA" id="ARBA00022670"/>
    </source>
</evidence>
<evidence type="ECO:0000256" key="1">
    <source>
        <dbReference type="ARBA" id="ARBA00003217"/>
    </source>
</evidence>
<keyword evidence="8" id="KW-0378">Hydrolase</keyword>
<dbReference type="InterPro" id="IPR012907">
    <property type="entry name" value="Peptidase_S11_C"/>
</dbReference>
<keyword evidence="10" id="KW-0573">Peptidoglycan synthesis</keyword>
<feature type="signal peptide" evidence="17">
    <location>
        <begin position="1"/>
        <end position="18"/>
    </location>
</feature>
<gene>
    <name evidence="19" type="ORF">H6A12_12430</name>
</gene>
<proteinExistence type="inferred from homology"/>
<dbReference type="Proteomes" id="UP000774750">
    <property type="component" value="Unassembled WGS sequence"/>
</dbReference>
<evidence type="ECO:0000256" key="10">
    <source>
        <dbReference type="ARBA" id="ARBA00022984"/>
    </source>
</evidence>
<evidence type="ECO:0000256" key="9">
    <source>
        <dbReference type="ARBA" id="ARBA00022960"/>
    </source>
</evidence>
<dbReference type="GO" id="GO:0009002">
    <property type="term" value="F:serine-type D-Ala-D-Ala carboxypeptidase activity"/>
    <property type="evidence" value="ECO:0007669"/>
    <property type="project" value="UniProtKB-EC"/>
</dbReference>
<dbReference type="InterPro" id="IPR037167">
    <property type="entry name" value="Peptidase_S11_C_sf"/>
</dbReference>
<dbReference type="EC" id="3.4.16.4" evidence="4"/>
<evidence type="ECO:0000313" key="20">
    <source>
        <dbReference type="Proteomes" id="UP000774750"/>
    </source>
</evidence>
<keyword evidence="11" id="KW-0961">Cell wall biogenesis/degradation</keyword>
<keyword evidence="7 17" id="KW-0732">Signal</keyword>
<dbReference type="Pfam" id="PF07943">
    <property type="entry name" value="PBP5_C"/>
    <property type="match status" value="1"/>
</dbReference>
<evidence type="ECO:0000256" key="12">
    <source>
        <dbReference type="ARBA" id="ARBA00034000"/>
    </source>
</evidence>
<keyword evidence="20" id="KW-1185">Reference proteome</keyword>
<comment type="similarity">
    <text evidence="3 15">Belongs to the peptidase S11 family.</text>
</comment>
<evidence type="ECO:0000256" key="17">
    <source>
        <dbReference type="SAM" id="SignalP"/>
    </source>
</evidence>
<feature type="active site" evidence="13">
    <location>
        <position position="121"/>
    </location>
</feature>
<evidence type="ECO:0000313" key="19">
    <source>
        <dbReference type="EMBL" id="MBM6921945.1"/>
    </source>
</evidence>
<dbReference type="SUPFAM" id="SSF69189">
    <property type="entry name" value="Penicillin-binding protein associated domain"/>
    <property type="match status" value="1"/>
</dbReference>
<dbReference type="InterPro" id="IPR001967">
    <property type="entry name" value="Peptidase_S11_N"/>
</dbReference>
<dbReference type="SUPFAM" id="SSF56601">
    <property type="entry name" value="beta-lactamase/transpeptidase-like"/>
    <property type="match status" value="1"/>
</dbReference>
<accession>A0A938XA66</accession>
<evidence type="ECO:0000256" key="3">
    <source>
        <dbReference type="ARBA" id="ARBA00007164"/>
    </source>
</evidence>
<dbReference type="InterPro" id="IPR018044">
    <property type="entry name" value="Peptidase_S11"/>
</dbReference>
<keyword evidence="5 19" id="KW-0121">Carboxypeptidase</keyword>
<evidence type="ECO:0000256" key="13">
    <source>
        <dbReference type="PIRSR" id="PIRSR618044-1"/>
    </source>
</evidence>
<feature type="transmembrane region" description="Helical" evidence="16">
    <location>
        <begin position="400"/>
        <end position="419"/>
    </location>
</feature>
<dbReference type="Pfam" id="PF00768">
    <property type="entry name" value="Peptidase_S11"/>
    <property type="match status" value="1"/>
</dbReference>
<keyword evidence="6" id="KW-0645">Protease</keyword>
<evidence type="ECO:0000256" key="7">
    <source>
        <dbReference type="ARBA" id="ARBA00022729"/>
    </source>
</evidence>
<evidence type="ECO:0000256" key="11">
    <source>
        <dbReference type="ARBA" id="ARBA00023316"/>
    </source>
</evidence>
<protein>
    <recommendedName>
        <fullName evidence="4">serine-type D-Ala-D-Ala carboxypeptidase</fullName>
        <ecNumber evidence="4">3.4.16.4</ecNumber>
    </recommendedName>
</protein>
<dbReference type="Gene3D" id="3.40.710.10">
    <property type="entry name" value="DD-peptidase/beta-lactamase superfamily"/>
    <property type="match status" value="1"/>
</dbReference>
<comment type="catalytic activity">
    <reaction evidence="12">
        <text>Preferential cleavage: (Ac)2-L-Lys-D-Ala-|-D-Ala. Also transpeptidation of peptidyl-alanyl moieties that are N-acyl substituents of D-alanine.</text>
        <dbReference type="EC" id="3.4.16.4"/>
    </reaction>
</comment>
<evidence type="ECO:0000256" key="8">
    <source>
        <dbReference type="ARBA" id="ARBA00022801"/>
    </source>
</evidence>
<feature type="binding site" evidence="14">
    <location>
        <position position="235"/>
    </location>
    <ligand>
        <name>substrate</name>
    </ligand>
</feature>
<evidence type="ECO:0000256" key="2">
    <source>
        <dbReference type="ARBA" id="ARBA00004752"/>
    </source>
</evidence>
<feature type="active site" description="Proton acceptor" evidence="13">
    <location>
        <position position="62"/>
    </location>
</feature>
<comment type="function">
    <text evidence="1">Removes C-terminal D-alanyl residues from sugar-peptide cell wall precursors.</text>
</comment>
<evidence type="ECO:0000256" key="14">
    <source>
        <dbReference type="PIRSR" id="PIRSR618044-2"/>
    </source>
</evidence>
<dbReference type="InterPro" id="IPR012338">
    <property type="entry name" value="Beta-lactam/transpept-like"/>
</dbReference>
<dbReference type="SMART" id="SM00936">
    <property type="entry name" value="PBP5_C"/>
    <property type="match status" value="1"/>
</dbReference>
<evidence type="ECO:0000259" key="18">
    <source>
        <dbReference type="SMART" id="SM00936"/>
    </source>
</evidence>
<dbReference type="Gene3D" id="2.60.410.10">
    <property type="entry name" value="D-Ala-D-Ala carboxypeptidase, C-terminal domain"/>
    <property type="match status" value="1"/>
</dbReference>
<feature type="chain" id="PRO_5038854551" description="serine-type D-Ala-D-Ala carboxypeptidase" evidence="17">
    <location>
        <begin position="19"/>
        <end position="445"/>
    </location>
</feature>
<dbReference type="RefSeq" id="WP_204448326.1">
    <property type="nucleotide sequence ID" value="NZ_JACJKY010000034.1"/>
</dbReference>
<comment type="caution">
    <text evidence="19">The sequence shown here is derived from an EMBL/GenBank/DDBJ whole genome shotgun (WGS) entry which is preliminary data.</text>
</comment>
<comment type="pathway">
    <text evidence="2">Cell wall biogenesis; peptidoglycan biosynthesis.</text>
</comment>
<dbReference type="EMBL" id="JACJKY010000034">
    <property type="protein sequence ID" value="MBM6921945.1"/>
    <property type="molecule type" value="Genomic_DNA"/>
</dbReference>